<name>A0A8J7SBB5_9PROT</name>
<dbReference type="InterPro" id="IPR036388">
    <property type="entry name" value="WH-like_DNA-bd_sf"/>
</dbReference>
<dbReference type="Pfam" id="PF01022">
    <property type="entry name" value="HTH_5"/>
    <property type="match status" value="1"/>
</dbReference>
<dbReference type="InterPro" id="IPR011991">
    <property type="entry name" value="ArsR-like_HTH"/>
</dbReference>
<gene>
    <name evidence="2" type="ORF">KAJ83_17795</name>
</gene>
<dbReference type="SUPFAM" id="SSF46785">
    <property type="entry name" value="Winged helix' DNA-binding domain"/>
    <property type="match status" value="1"/>
</dbReference>
<evidence type="ECO:0000313" key="2">
    <source>
        <dbReference type="EMBL" id="MBP5858877.1"/>
    </source>
</evidence>
<dbReference type="Proteomes" id="UP000672602">
    <property type="component" value="Unassembled WGS sequence"/>
</dbReference>
<evidence type="ECO:0000313" key="3">
    <source>
        <dbReference type="Proteomes" id="UP000672602"/>
    </source>
</evidence>
<dbReference type="NCBIfam" id="NF033788">
    <property type="entry name" value="HTH_metalloreg"/>
    <property type="match status" value="1"/>
</dbReference>
<accession>A0A8J7SBB5</accession>
<dbReference type="Gene3D" id="3.40.50.150">
    <property type="entry name" value="Vaccinia Virus protein VP39"/>
    <property type="match status" value="1"/>
</dbReference>
<sequence>MDELLQGLRAAAEPTRLRVLALCAHAELTVSELVRILGQSQPRVSRHLKLMVEAGLLERFQEGNWARYRLAGIGTPTLSDKNADRHAAVARFAEAVIDLLPADDRTLGRDLDRLQKIKAERDRAAQDYFARNAKRWDRIRALHVDEKEVNQALVRVFGADRGARSLGRFLDVGTGTGRILELLAPRAEAAVGVDSSSAMLSIARAAIDRAHLNHCQVRQGDMYQLPFADGAFDSVSVHMVLHYADEPARVLEEAARVLAPGGRLVVIDFEAHNLAELRAEHQHRWAGFEQEDVREWMRDVGFQVHPVETLEGGPLTVCLWVGERPAEANENALAAG</sequence>
<dbReference type="CDD" id="cd02440">
    <property type="entry name" value="AdoMet_MTases"/>
    <property type="match status" value="1"/>
</dbReference>
<dbReference type="PROSITE" id="PS50987">
    <property type="entry name" value="HTH_ARSR_2"/>
    <property type="match status" value="1"/>
</dbReference>
<comment type="caution">
    <text evidence="2">The sequence shown here is derived from an EMBL/GenBank/DDBJ whole genome shotgun (WGS) entry which is preliminary data.</text>
</comment>
<organism evidence="2 3">
    <name type="scientific">Marivibrio halodurans</name>
    <dbReference type="NCBI Taxonomy" id="2039722"/>
    <lineage>
        <taxon>Bacteria</taxon>
        <taxon>Pseudomonadati</taxon>
        <taxon>Pseudomonadota</taxon>
        <taxon>Alphaproteobacteria</taxon>
        <taxon>Rhodospirillales</taxon>
        <taxon>Rhodospirillaceae</taxon>
        <taxon>Marivibrio</taxon>
    </lineage>
</organism>
<reference evidence="2" key="1">
    <citation type="submission" date="2021-04" db="EMBL/GenBank/DDBJ databases">
        <authorList>
            <person name="Zhang D.-C."/>
        </authorList>
    </citation>
    <scope>NUCLEOTIDE SEQUENCE</scope>
    <source>
        <strain evidence="2">CGMCC 1.15697</strain>
    </source>
</reference>
<dbReference type="CDD" id="cd00090">
    <property type="entry name" value="HTH_ARSR"/>
    <property type="match status" value="1"/>
</dbReference>
<protein>
    <submittedName>
        <fullName evidence="2">Metalloregulator ArsR/SmtB family transcription factor</fullName>
    </submittedName>
</protein>
<dbReference type="EMBL" id="JAGMWN010000012">
    <property type="protein sequence ID" value="MBP5858877.1"/>
    <property type="molecule type" value="Genomic_DNA"/>
</dbReference>
<dbReference type="GO" id="GO:0008757">
    <property type="term" value="F:S-adenosylmethionine-dependent methyltransferase activity"/>
    <property type="evidence" value="ECO:0007669"/>
    <property type="project" value="InterPro"/>
</dbReference>
<proteinExistence type="predicted"/>
<dbReference type="InterPro" id="IPR013216">
    <property type="entry name" value="Methyltransf_11"/>
</dbReference>
<dbReference type="InterPro" id="IPR036390">
    <property type="entry name" value="WH_DNA-bd_sf"/>
</dbReference>
<dbReference type="Gene3D" id="1.10.10.10">
    <property type="entry name" value="Winged helix-like DNA-binding domain superfamily/Winged helix DNA-binding domain"/>
    <property type="match status" value="1"/>
</dbReference>
<keyword evidence="3" id="KW-1185">Reference proteome</keyword>
<dbReference type="SUPFAM" id="SSF53335">
    <property type="entry name" value="S-adenosyl-L-methionine-dependent methyltransferases"/>
    <property type="match status" value="1"/>
</dbReference>
<feature type="domain" description="HTH arsR-type" evidence="1">
    <location>
        <begin position="1"/>
        <end position="90"/>
    </location>
</feature>
<dbReference type="InterPro" id="IPR029063">
    <property type="entry name" value="SAM-dependent_MTases_sf"/>
</dbReference>
<dbReference type="PRINTS" id="PR00778">
    <property type="entry name" value="HTHARSR"/>
</dbReference>
<dbReference type="AlphaFoldDB" id="A0A8J7SBB5"/>
<dbReference type="Pfam" id="PF08241">
    <property type="entry name" value="Methyltransf_11"/>
    <property type="match status" value="1"/>
</dbReference>
<dbReference type="GO" id="GO:0003700">
    <property type="term" value="F:DNA-binding transcription factor activity"/>
    <property type="evidence" value="ECO:0007669"/>
    <property type="project" value="InterPro"/>
</dbReference>
<dbReference type="SMART" id="SM00418">
    <property type="entry name" value="HTH_ARSR"/>
    <property type="match status" value="1"/>
</dbReference>
<dbReference type="RefSeq" id="WP_210683468.1">
    <property type="nucleotide sequence ID" value="NZ_JAGMWN010000012.1"/>
</dbReference>
<dbReference type="InterPro" id="IPR001845">
    <property type="entry name" value="HTH_ArsR_DNA-bd_dom"/>
</dbReference>
<evidence type="ECO:0000259" key="1">
    <source>
        <dbReference type="PROSITE" id="PS50987"/>
    </source>
</evidence>
<dbReference type="PANTHER" id="PTHR42912">
    <property type="entry name" value="METHYLTRANSFERASE"/>
    <property type="match status" value="1"/>
</dbReference>
<dbReference type="InterPro" id="IPR050508">
    <property type="entry name" value="Methyltransf_Superfamily"/>
</dbReference>